<dbReference type="PANTHER" id="PTHR44068">
    <property type="entry name" value="ZGC:194242"/>
    <property type="match status" value="1"/>
</dbReference>
<feature type="transmembrane region" description="Helical" evidence="7">
    <location>
        <begin position="12"/>
        <end position="41"/>
    </location>
</feature>
<dbReference type="Gene3D" id="3.40.50.150">
    <property type="entry name" value="Vaccinia Virus protein VP39"/>
    <property type="match status" value="1"/>
</dbReference>
<keyword evidence="7" id="KW-0812">Transmembrane</keyword>
<dbReference type="EMBL" id="HBGW01016797">
    <property type="protein sequence ID" value="CAD9524877.1"/>
    <property type="molecule type" value="Transcribed_RNA"/>
</dbReference>
<evidence type="ECO:0000256" key="7">
    <source>
        <dbReference type="SAM" id="Phobius"/>
    </source>
</evidence>
<dbReference type="CDD" id="cd02440">
    <property type="entry name" value="AdoMet_MTases"/>
    <property type="match status" value="1"/>
</dbReference>
<dbReference type="Pfam" id="PF08498">
    <property type="entry name" value="Sterol_MT_C"/>
    <property type="match status" value="1"/>
</dbReference>
<dbReference type="PROSITE" id="PS51685">
    <property type="entry name" value="SAM_MT_ERG6_SMT"/>
    <property type="match status" value="1"/>
</dbReference>
<dbReference type="GO" id="GO:0003838">
    <property type="term" value="F:sterol 24-C-methyltransferase activity"/>
    <property type="evidence" value="ECO:0007669"/>
    <property type="project" value="TreeGrafter"/>
</dbReference>
<protein>
    <recommendedName>
        <fullName evidence="6">Methyltransferase</fullName>
        <ecNumber evidence="6">2.1.1.-</ecNumber>
    </recommendedName>
</protein>
<keyword evidence="3 5" id="KW-0949">S-adenosyl-L-methionine</keyword>
<accession>A0A7S2N7G2</accession>
<keyword evidence="7" id="KW-1133">Transmembrane helix</keyword>
<dbReference type="InterPro" id="IPR013216">
    <property type="entry name" value="Methyltransf_11"/>
</dbReference>
<evidence type="ECO:0000259" key="8">
    <source>
        <dbReference type="PROSITE" id="PS51685"/>
    </source>
</evidence>
<dbReference type="InterPro" id="IPR030384">
    <property type="entry name" value="MeTrfase_SMT"/>
</dbReference>
<evidence type="ECO:0000256" key="1">
    <source>
        <dbReference type="ARBA" id="ARBA00022603"/>
    </source>
</evidence>
<evidence type="ECO:0000256" key="6">
    <source>
        <dbReference type="RuleBase" id="RU362025"/>
    </source>
</evidence>
<reference evidence="9" key="1">
    <citation type="submission" date="2021-01" db="EMBL/GenBank/DDBJ databases">
        <authorList>
            <person name="Corre E."/>
            <person name="Pelletier E."/>
            <person name="Niang G."/>
            <person name="Scheremetjew M."/>
            <person name="Finn R."/>
            <person name="Kale V."/>
            <person name="Holt S."/>
            <person name="Cochrane G."/>
            <person name="Meng A."/>
            <person name="Brown T."/>
            <person name="Cohen L."/>
        </authorList>
    </citation>
    <scope>NUCLEOTIDE SEQUENCE</scope>
    <source>
        <strain evidence="9">RCC3387</strain>
    </source>
</reference>
<dbReference type="GO" id="GO:0016126">
    <property type="term" value="P:sterol biosynthetic process"/>
    <property type="evidence" value="ECO:0007669"/>
    <property type="project" value="TreeGrafter"/>
</dbReference>
<sequence length="382" mass="41755">MDAGGMELVAGLAIGSATVLLLSPAAISASGLATIGLLFILAKPKAWPAMKSTVQFFTAVSKSKKGNNVDGQSELLDKGYANLKNSFYDLATDFYEWGWGTSFHFADFRASETFKQSLRRHEYYLAGRLGVSSGATILDCGCGVAGPSRSIAKFLGVNVKAVTINQYEVNRGNALCAHEGLEDQVELVQADFMKMPFADASFDGVYAIESTCHAPDRAQVYSEIFRVLKPGATFACYEWCRTDKYDAKNEHHRRIKRDIEVGDGLPDLVHTSVCTQALGDAGFEVLEARDCMQDGHLGRDGEPWYTPMVPSWNPSSWPRFQFNAVMFRVMPLVLKSLELVKVLPEGTAKTQTMLQACGRGCAQGGQTGTFTPAWLMVGRKPL</sequence>
<evidence type="ECO:0000256" key="2">
    <source>
        <dbReference type="ARBA" id="ARBA00022679"/>
    </source>
</evidence>
<dbReference type="GO" id="GO:0005783">
    <property type="term" value="C:endoplasmic reticulum"/>
    <property type="evidence" value="ECO:0007669"/>
    <property type="project" value="TreeGrafter"/>
</dbReference>
<keyword evidence="2 5" id="KW-0808">Transferase</keyword>
<dbReference type="Pfam" id="PF08241">
    <property type="entry name" value="Methyltransf_11"/>
    <property type="match status" value="1"/>
</dbReference>
<dbReference type="InterPro" id="IPR050447">
    <property type="entry name" value="Erg6_SMT_methyltransf"/>
</dbReference>
<evidence type="ECO:0000256" key="3">
    <source>
        <dbReference type="ARBA" id="ARBA00022691"/>
    </source>
</evidence>
<name>A0A7S2N7G2_9DINO</name>
<evidence type="ECO:0000256" key="5">
    <source>
        <dbReference type="PROSITE-ProRule" id="PRU01022"/>
    </source>
</evidence>
<dbReference type="SUPFAM" id="SSF53335">
    <property type="entry name" value="S-adenosyl-L-methionine-dependent methyltransferases"/>
    <property type="match status" value="1"/>
</dbReference>
<keyword evidence="1 5" id="KW-0489">Methyltransferase</keyword>
<dbReference type="PANTHER" id="PTHR44068:SF1">
    <property type="entry name" value="HYPOTHETICAL LOC100005854"/>
    <property type="match status" value="1"/>
</dbReference>
<dbReference type="GO" id="GO:0032259">
    <property type="term" value="P:methylation"/>
    <property type="evidence" value="ECO:0007669"/>
    <property type="project" value="UniProtKB-KW"/>
</dbReference>
<feature type="domain" description="SAM-dependent methyltransferase Erg6/SMT-type" evidence="8">
    <location>
        <begin position="87"/>
        <end position="381"/>
    </location>
</feature>
<dbReference type="InterPro" id="IPR013705">
    <property type="entry name" value="Sterol_MeTrfase_C"/>
</dbReference>
<dbReference type="EC" id="2.1.1.-" evidence="6"/>
<evidence type="ECO:0000313" key="9">
    <source>
        <dbReference type="EMBL" id="CAD9524877.1"/>
    </source>
</evidence>
<evidence type="ECO:0000256" key="4">
    <source>
        <dbReference type="ARBA" id="ARBA00038188"/>
    </source>
</evidence>
<proteinExistence type="inferred from homology"/>
<dbReference type="AlphaFoldDB" id="A0A7S2N7G2"/>
<keyword evidence="7" id="KW-0472">Membrane</keyword>
<gene>
    <name evidence="9" type="ORF">BRAN1462_LOCUS10661</name>
</gene>
<organism evidence="9">
    <name type="scientific">Zooxanthella nutricula</name>
    <dbReference type="NCBI Taxonomy" id="1333877"/>
    <lineage>
        <taxon>Eukaryota</taxon>
        <taxon>Sar</taxon>
        <taxon>Alveolata</taxon>
        <taxon>Dinophyceae</taxon>
        <taxon>Peridiniales</taxon>
        <taxon>Peridiniales incertae sedis</taxon>
        <taxon>Zooxanthella</taxon>
    </lineage>
</organism>
<dbReference type="InterPro" id="IPR029063">
    <property type="entry name" value="SAM-dependent_MTases_sf"/>
</dbReference>
<comment type="similarity">
    <text evidence="4 5 6">Belongs to the class I-like SAM-binding methyltransferase superfamily. Erg6/SMT family.</text>
</comment>